<evidence type="ECO:0000313" key="10">
    <source>
        <dbReference type="Proteomes" id="UP001152795"/>
    </source>
</evidence>
<comment type="caution">
    <text evidence="9">The sequence shown here is derived from an EMBL/GenBank/DDBJ whole genome shotgun (WGS) entry which is preliminary data.</text>
</comment>
<keyword evidence="6" id="KW-0732">Signal</keyword>
<evidence type="ECO:0000313" key="9">
    <source>
        <dbReference type="EMBL" id="CAB3996300.1"/>
    </source>
</evidence>
<proteinExistence type="inferred from homology"/>
<keyword evidence="4" id="KW-0929">Antimicrobial</keyword>
<evidence type="ECO:0000256" key="1">
    <source>
        <dbReference type="ARBA" id="ARBA00004613"/>
    </source>
</evidence>
<evidence type="ECO:0000256" key="3">
    <source>
        <dbReference type="ARBA" id="ARBA00022525"/>
    </source>
</evidence>
<gene>
    <name evidence="9" type="ORF">PACLA_8A025967</name>
</gene>
<reference evidence="9" key="1">
    <citation type="submission" date="2020-04" db="EMBL/GenBank/DDBJ databases">
        <authorList>
            <person name="Alioto T."/>
            <person name="Alioto T."/>
            <person name="Gomez Garrido J."/>
        </authorList>
    </citation>
    <scope>NUCLEOTIDE SEQUENCE</scope>
    <source>
        <strain evidence="9">A484AB</strain>
    </source>
</reference>
<keyword evidence="3" id="KW-0964">Secreted</keyword>
<sequence length="119" mass="12773">MQNIAIVFVISASILFHKSLCYPTGAPSSQCTSMTPSHGVVAQAGASPYEVKVNRSYYMPGETVRVSIESSGDNIKGYLIQARQVGGNSATGMFAAAPVNGKYVNCGNSKEYRRFYSAY</sequence>
<evidence type="ECO:0000256" key="7">
    <source>
        <dbReference type="ARBA" id="ARBA00022859"/>
    </source>
</evidence>
<dbReference type="PANTHER" id="PTHR45828">
    <property type="entry name" value="CYTOCHROME B561/FERRIC REDUCTASE TRANSMEMBRANE"/>
    <property type="match status" value="1"/>
</dbReference>
<dbReference type="GO" id="GO:0042742">
    <property type="term" value="P:defense response to bacterium"/>
    <property type="evidence" value="ECO:0007669"/>
    <property type="project" value="UniProtKB-KW"/>
</dbReference>
<evidence type="ECO:0000256" key="2">
    <source>
        <dbReference type="ARBA" id="ARBA00008501"/>
    </source>
</evidence>
<dbReference type="GO" id="GO:0016020">
    <property type="term" value="C:membrane"/>
    <property type="evidence" value="ECO:0007669"/>
    <property type="project" value="TreeGrafter"/>
</dbReference>
<dbReference type="PANTHER" id="PTHR45828:SF9">
    <property type="entry name" value="CELL WALL INTEGRITY AND STRESS RESPONSE COMPONENT 4-LIKE-RELATED"/>
    <property type="match status" value="1"/>
</dbReference>
<protein>
    <submittedName>
        <fullName evidence="9">Uncharacterized protein</fullName>
    </submittedName>
</protein>
<dbReference type="EMBL" id="CACRXK020002842">
    <property type="protein sequence ID" value="CAB3996300.1"/>
    <property type="molecule type" value="Genomic_DNA"/>
</dbReference>
<dbReference type="OrthoDB" id="2419613at2759"/>
<keyword evidence="8" id="KW-0044">Antibiotic</keyword>
<dbReference type="GO" id="GO:0005576">
    <property type="term" value="C:extracellular region"/>
    <property type="evidence" value="ECO:0007669"/>
    <property type="project" value="UniProtKB-SubCell"/>
</dbReference>
<evidence type="ECO:0000256" key="6">
    <source>
        <dbReference type="ARBA" id="ARBA00022729"/>
    </source>
</evidence>
<dbReference type="InterPro" id="IPR002861">
    <property type="entry name" value="Reeler_dom"/>
</dbReference>
<dbReference type="InterPro" id="IPR042307">
    <property type="entry name" value="Reeler_sf"/>
</dbReference>
<evidence type="ECO:0000256" key="5">
    <source>
        <dbReference type="ARBA" id="ARBA00022588"/>
    </source>
</evidence>
<dbReference type="AlphaFoldDB" id="A0A7D9I301"/>
<evidence type="ECO:0000256" key="4">
    <source>
        <dbReference type="ARBA" id="ARBA00022529"/>
    </source>
</evidence>
<organism evidence="9 10">
    <name type="scientific">Paramuricea clavata</name>
    <name type="common">Red gorgonian</name>
    <name type="synonym">Violescent sea-whip</name>
    <dbReference type="NCBI Taxonomy" id="317549"/>
    <lineage>
        <taxon>Eukaryota</taxon>
        <taxon>Metazoa</taxon>
        <taxon>Cnidaria</taxon>
        <taxon>Anthozoa</taxon>
        <taxon>Octocorallia</taxon>
        <taxon>Malacalcyonacea</taxon>
        <taxon>Plexauridae</taxon>
        <taxon>Paramuricea</taxon>
    </lineage>
</organism>
<keyword evidence="7" id="KW-0391">Immunity</keyword>
<evidence type="ECO:0000256" key="8">
    <source>
        <dbReference type="ARBA" id="ARBA00023022"/>
    </source>
</evidence>
<dbReference type="GO" id="GO:0045087">
    <property type="term" value="P:innate immune response"/>
    <property type="evidence" value="ECO:0007669"/>
    <property type="project" value="UniProtKB-KW"/>
</dbReference>
<dbReference type="Pfam" id="PF02014">
    <property type="entry name" value="Reeler"/>
    <property type="match status" value="1"/>
</dbReference>
<keyword evidence="5" id="KW-0399">Innate immunity</keyword>
<accession>A0A7D9I301</accession>
<comment type="subcellular location">
    <subcellularLocation>
        <location evidence="1">Secreted</location>
    </subcellularLocation>
</comment>
<dbReference type="Gene3D" id="2.60.40.4060">
    <property type="entry name" value="Reeler domain"/>
    <property type="match status" value="1"/>
</dbReference>
<dbReference type="CDD" id="cd08544">
    <property type="entry name" value="Reeler"/>
    <property type="match status" value="1"/>
</dbReference>
<dbReference type="InterPro" id="IPR051237">
    <property type="entry name" value="Ferric-chelate_Red/DefProt"/>
</dbReference>
<keyword evidence="10" id="KW-1185">Reference proteome</keyword>
<name>A0A7D9I301_PARCT</name>
<dbReference type="Proteomes" id="UP001152795">
    <property type="component" value="Unassembled WGS sequence"/>
</dbReference>
<comment type="similarity">
    <text evidence="2">Belongs to the insect defense protein family.</text>
</comment>